<dbReference type="GO" id="GO:0003677">
    <property type="term" value="F:DNA binding"/>
    <property type="evidence" value="ECO:0007669"/>
    <property type="project" value="UniProtKB-KW"/>
</dbReference>
<accession>A0A674A5P6</accession>
<evidence type="ECO:0000256" key="1">
    <source>
        <dbReference type="ARBA" id="ARBA00022737"/>
    </source>
</evidence>
<keyword evidence="2" id="KW-0238">DNA-binding</keyword>
<evidence type="ECO:0000256" key="2">
    <source>
        <dbReference type="ARBA" id="ARBA00023125"/>
    </source>
</evidence>
<feature type="compositionally biased region" description="Basic residues" evidence="3">
    <location>
        <begin position="211"/>
        <end position="221"/>
    </location>
</feature>
<dbReference type="AlphaFoldDB" id="A0A674A5P6"/>
<dbReference type="Ensembl" id="ENSSTUT00000056707.1">
    <property type="protein sequence ID" value="ENSSTUP00000054222.1"/>
    <property type="gene ID" value="ENSSTUG00000022982.1"/>
</dbReference>
<dbReference type="Proteomes" id="UP000472277">
    <property type="component" value="Chromosome 31"/>
</dbReference>
<feature type="region of interest" description="Disordered" evidence="3">
    <location>
        <begin position="192"/>
        <end position="221"/>
    </location>
</feature>
<evidence type="ECO:0000313" key="5">
    <source>
        <dbReference type="Ensembl" id="ENSSTUP00000054222.1"/>
    </source>
</evidence>
<evidence type="ECO:0000256" key="3">
    <source>
        <dbReference type="SAM" id="MobiDB-lite"/>
    </source>
</evidence>
<dbReference type="Pfam" id="PF09316">
    <property type="entry name" value="Cmyb_C"/>
    <property type="match status" value="1"/>
</dbReference>
<reference evidence="5" key="1">
    <citation type="submission" date="2025-08" db="UniProtKB">
        <authorList>
            <consortium name="Ensembl"/>
        </authorList>
    </citation>
    <scope>IDENTIFICATION</scope>
</reference>
<dbReference type="OMA" id="GHKHANT"/>
<name>A0A674A5P6_SALTR</name>
<proteinExistence type="predicted"/>
<reference evidence="5" key="2">
    <citation type="submission" date="2025-09" db="UniProtKB">
        <authorList>
            <consortium name="Ensembl"/>
        </authorList>
    </citation>
    <scope>IDENTIFICATION</scope>
</reference>
<feature type="domain" description="C-myb C-terminal" evidence="4">
    <location>
        <begin position="170"/>
        <end position="221"/>
    </location>
</feature>
<organism evidence="5 6">
    <name type="scientific">Salmo trutta</name>
    <name type="common">Brown trout</name>
    <dbReference type="NCBI Taxonomy" id="8032"/>
    <lineage>
        <taxon>Eukaryota</taxon>
        <taxon>Metazoa</taxon>
        <taxon>Chordata</taxon>
        <taxon>Craniata</taxon>
        <taxon>Vertebrata</taxon>
        <taxon>Euteleostomi</taxon>
        <taxon>Actinopterygii</taxon>
        <taxon>Neopterygii</taxon>
        <taxon>Teleostei</taxon>
        <taxon>Protacanthopterygii</taxon>
        <taxon>Salmoniformes</taxon>
        <taxon>Salmonidae</taxon>
        <taxon>Salmoninae</taxon>
        <taxon>Salmo</taxon>
    </lineage>
</organism>
<dbReference type="GeneTree" id="ENSGT00940000157709"/>
<keyword evidence="1" id="KW-0677">Repeat</keyword>
<sequence length="221" mass="24548">MDPHLLLPKQQLLSWHDSCMRSWQGSGPLMKIITEGHGSALYTPVSPSRFLTMEASAVLYSLQTILEFTETLKLIDSDPVAWSEVPSFMMSSVSQVGMPEGASYHFDESYIIDLSKNYTELMPASSPTLTKLSTPPSILKRWRERGEQSPASKCHSTSSPRISPVKALPFSPSQFFNVSEVEDLTLDNPALTSTPVLGHKHANTTPLHKDLTHKHWKENAG</sequence>
<evidence type="ECO:0000259" key="4">
    <source>
        <dbReference type="Pfam" id="PF09316"/>
    </source>
</evidence>
<keyword evidence="6" id="KW-1185">Reference proteome</keyword>
<dbReference type="InParanoid" id="A0A674A5P6"/>
<protein>
    <recommendedName>
        <fullName evidence="4">C-myb C-terminal domain-containing protein</fullName>
    </recommendedName>
</protein>
<dbReference type="InterPro" id="IPR015395">
    <property type="entry name" value="C-myb_C"/>
</dbReference>
<evidence type="ECO:0000313" key="6">
    <source>
        <dbReference type="Proteomes" id="UP000472277"/>
    </source>
</evidence>